<evidence type="ECO:0000313" key="1">
    <source>
        <dbReference type="EMBL" id="MYN00854.1"/>
    </source>
</evidence>
<dbReference type="AlphaFoldDB" id="A0A6N9HBI2"/>
<accession>A0A6N9HBI2</accession>
<proteinExistence type="predicted"/>
<name>A0A6N9HBI2_9BURK</name>
<dbReference type="EMBL" id="WWCJ01000001">
    <property type="protein sequence ID" value="MYN00854.1"/>
    <property type="molecule type" value="Genomic_DNA"/>
</dbReference>
<comment type="caution">
    <text evidence="1">The sequence shown here is derived from an EMBL/GenBank/DDBJ whole genome shotgun (WGS) entry which is preliminary data.</text>
</comment>
<reference evidence="1 2" key="1">
    <citation type="submission" date="2019-12" db="EMBL/GenBank/DDBJ databases">
        <title>Novel species isolated from a subtropical stream in China.</title>
        <authorList>
            <person name="Lu H."/>
        </authorList>
    </citation>
    <scope>NUCLEOTIDE SEQUENCE [LARGE SCALE GENOMIC DNA]</scope>
    <source>
        <strain evidence="1 2">DS3</strain>
    </source>
</reference>
<protein>
    <submittedName>
        <fullName evidence="1">Uncharacterized protein</fullName>
    </submittedName>
</protein>
<organism evidence="1 2">
    <name type="scientific">Pseudoduganella guangdongensis</name>
    <dbReference type="NCBI Taxonomy" id="2692179"/>
    <lineage>
        <taxon>Bacteria</taxon>
        <taxon>Pseudomonadati</taxon>
        <taxon>Pseudomonadota</taxon>
        <taxon>Betaproteobacteria</taxon>
        <taxon>Burkholderiales</taxon>
        <taxon>Oxalobacteraceae</taxon>
        <taxon>Telluria group</taxon>
        <taxon>Pseudoduganella</taxon>
    </lineage>
</organism>
<dbReference type="RefSeq" id="WP_161023854.1">
    <property type="nucleotide sequence ID" value="NZ_WWCJ01000001.1"/>
</dbReference>
<dbReference type="Proteomes" id="UP000448575">
    <property type="component" value="Unassembled WGS sequence"/>
</dbReference>
<gene>
    <name evidence="1" type="ORF">GTP41_01955</name>
</gene>
<evidence type="ECO:0000313" key="2">
    <source>
        <dbReference type="Proteomes" id="UP000448575"/>
    </source>
</evidence>
<sequence>MTSQASYTPSQDLSAWRDQFRLTHTFHIVLGSNELTTGQLESTLKGANAHVDKWVISRRGGCYEHCITVDGIGDDSARELRREFASLDGKIKVHVEHMVHFGAEAAHR</sequence>
<keyword evidence="2" id="KW-1185">Reference proteome</keyword>